<keyword evidence="2" id="KW-0472">Membrane</keyword>
<dbReference type="AlphaFoldDB" id="A0A7S2UMM5"/>
<evidence type="ECO:0000256" key="2">
    <source>
        <dbReference type="SAM" id="Phobius"/>
    </source>
</evidence>
<protein>
    <submittedName>
        <fullName evidence="3">Uncharacterized protein</fullName>
    </submittedName>
</protein>
<evidence type="ECO:0000313" key="3">
    <source>
        <dbReference type="EMBL" id="CAD9822805.1"/>
    </source>
</evidence>
<reference evidence="3" key="1">
    <citation type="submission" date="2021-01" db="EMBL/GenBank/DDBJ databases">
        <authorList>
            <person name="Corre E."/>
            <person name="Pelletier E."/>
            <person name="Niang G."/>
            <person name="Scheremetjew M."/>
            <person name="Finn R."/>
            <person name="Kale V."/>
            <person name="Holt S."/>
            <person name="Cochrane G."/>
            <person name="Meng A."/>
            <person name="Brown T."/>
            <person name="Cohen L."/>
        </authorList>
    </citation>
    <scope>NUCLEOTIDE SEQUENCE</scope>
    <source>
        <strain evidence="3">CCMP2084</strain>
    </source>
</reference>
<sequence length="192" mass="21408">MKSALHVDELSRLIDENQGTDTQEQEDADKISVSLLAARDDINPGNNKRKKSFGDIQPSFMFLDHAIVAPLLMLAACVISCFDDHNKKRWSTIIGTSAGLESFGVIDKTSKNLQDVKDSVKHLVTATIELNKKVDVKFDELDVKFDELNKKVGEQNDELNKKFDELNDKLNKNFDALVKLLKPSGDSSSVSK</sequence>
<gene>
    <name evidence="3" type="ORF">ASEP1449_LOCUS14639</name>
</gene>
<keyword evidence="1" id="KW-0175">Coiled coil</keyword>
<keyword evidence="2" id="KW-0812">Transmembrane</keyword>
<feature type="transmembrane region" description="Helical" evidence="2">
    <location>
        <begin position="60"/>
        <end position="82"/>
    </location>
</feature>
<keyword evidence="2" id="KW-1133">Transmembrane helix</keyword>
<name>A0A7S2UMM5_9STRA</name>
<organism evidence="3">
    <name type="scientific">Attheya septentrionalis</name>
    <dbReference type="NCBI Taxonomy" id="420275"/>
    <lineage>
        <taxon>Eukaryota</taxon>
        <taxon>Sar</taxon>
        <taxon>Stramenopiles</taxon>
        <taxon>Ochrophyta</taxon>
        <taxon>Bacillariophyta</taxon>
        <taxon>Coscinodiscophyceae</taxon>
        <taxon>Chaetocerotophycidae</taxon>
        <taxon>Chaetocerotales</taxon>
        <taxon>Attheyaceae</taxon>
        <taxon>Attheya</taxon>
    </lineage>
</organism>
<feature type="coiled-coil region" evidence="1">
    <location>
        <begin position="138"/>
        <end position="176"/>
    </location>
</feature>
<evidence type="ECO:0000256" key="1">
    <source>
        <dbReference type="SAM" id="Coils"/>
    </source>
</evidence>
<dbReference type="EMBL" id="HBHQ01021659">
    <property type="protein sequence ID" value="CAD9822805.1"/>
    <property type="molecule type" value="Transcribed_RNA"/>
</dbReference>
<accession>A0A7S2UMM5</accession>
<proteinExistence type="predicted"/>